<sequence>MQVFDLPASFLTALNAGLAMYADTVPASGTEDVSTCESIQYVIQQNGAYSAFSIAMNHNVRTLKTRVLILGVESSTLLDLFEYVESMLPRIHGPMLIPTIAMELQAHSLSMTIKNCRRHIHAIETTTGMRQFNYPHEKRGNNASDWKNLDLISITRELSSFLARFAFIKMQAETGRHLVQQMIRSTNLLIMDNDQRELVYKLQHIDNWFLGVAANCGYLSERATAQSQTVYCLIASQDSSTNTEIAQSSREIAEQSHKENGAMRSLAELGRQDNELMIQIARDSRAVALAAAQDSAAMQVIAAVTMLFLPATFTATFFSMTFFNFLDSEKPRVSAWAWIWLGE</sequence>
<keyword evidence="3" id="KW-1185">Reference proteome</keyword>
<dbReference type="GeneID" id="90967549"/>
<gene>
    <name evidence="2" type="ORF">G6M90_00g027860</name>
</gene>
<dbReference type="AlphaFoldDB" id="A0A7D5UQA1"/>
<reference evidence="2 3" key="1">
    <citation type="submission" date="2020-07" db="EMBL/GenBank/DDBJ databases">
        <title>Telomere length de novo assembly of all 7 chromosomes of the fungus, Metarhizium brunneum, using a novel assembly pipeline.</title>
        <authorList>
            <person name="Saud z."/>
            <person name="Kortsinoglou A."/>
            <person name="Kouvelis V.N."/>
            <person name="Butt T.M."/>
        </authorList>
    </citation>
    <scope>NUCLEOTIDE SEQUENCE [LARGE SCALE GENOMIC DNA]</scope>
    <source>
        <strain evidence="2 3">4556</strain>
    </source>
</reference>
<dbReference type="Gene3D" id="1.20.58.340">
    <property type="entry name" value="Magnesium transport protein CorA, transmembrane region"/>
    <property type="match status" value="1"/>
</dbReference>
<evidence type="ECO:0000313" key="2">
    <source>
        <dbReference type="EMBL" id="QLI64039.1"/>
    </source>
</evidence>
<proteinExistence type="predicted"/>
<name>A0A7D5UQA1_9HYPO</name>
<keyword evidence="1" id="KW-0812">Transmembrane</keyword>
<organism evidence="2 3">
    <name type="scientific">Metarhizium brunneum</name>
    <dbReference type="NCBI Taxonomy" id="500148"/>
    <lineage>
        <taxon>Eukaryota</taxon>
        <taxon>Fungi</taxon>
        <taxon>Dikarya</taxon>
        <taxon>Ascomycota</taxon>
        <taxon>Pezizomycotina</taxon>
        <taxon>Sordariomycetes</taxon>
        <taxon>Hypocreomycetidae</taxon>
        <taxon>Hypocreales</taxon>
        <taxon>Clavicipitaceae</taxon>
        <taxon>Metarhizium</taxon>
    </lineage>
</organism>
<keyword evidence="1" id="KW-1133">Transmembrane helix</keyword>
<protein>
    <submittedName>
        <fullName evidence="2">Uncharacterized protein</fullName>
    </submittedName>
</protein>
<feature type="transmembrane region" description="Helical" evidence="1">
    <location>
        <begin position="300"/>
        <end position="326"/>
    </location>
</feature>
<dbReference type="RefSeq" id="XP_065985689.1">
    <property type="nucleotide sequence ID" value="XM_066130001.1"/>
</dbReference>
<evidence type="ECO:0000256" key="1">
    <source>
        <dbReference type="SAM" id="Phobius"/>
    </source>
</evidence>
<dbReference type="KEGG" id="mbrn:90967549"/>
<accession>A0A7D5UQA1</accession>
<keyword evidence="1" id="KW-0472">Membrane</keyword>
<dbReference type="OrthoDB" id="2830640at2759"/>
<dbReference type="EMBL" id="CP058932">
    <property type="protein sequence ID" value="QLI64039.1"/>
    <property type="molecule type" value="Genomic_DNA"/>
</dbReference>
<evidence type="ECO:0000313" key="3">
    <source>
        <dbReference type="Proteomes" id="UP000510686"/>
    </source>
</evidence>
<dbReference type="Proteomes" id="UP000510686">
    <property type="component" value="Chromosome 1"/>
</dbReference>